<name>A0ABZ2C482_9PROT</name>
<dbReference type="GO" id="GO:0016787">
    <property type="term" value="F:hydrolase activity"/>
    <property type="evidence" value="ECO:0007669"/>
    <property type="project" value="UniProtKB-KW"/>
</dbReference>
<sequence>MSEQEIQNRVILNEIGKSLNVKFLAIHPFDRCEKARNQICWPHYTDAQALETYDKIVNALQGEPVCGFIGFSNGGFFLNYLAQLKELPFPIISIGAGGLVSSTPPSNSLTLIAGKLEVVYESARLFSETAKGSPLLVKFIEHEGGHIVPKETLENHMRLNFLGEKSL</sequence>
<keyword evidence="3" id="KW-1185">Reference proteome</keyword>
<dbReference type="Gene3D" id="3.40.50.1820">
    <property type="entry name" value="alpha/beta hydrolase"/>
    <property type="match status" value="1"/>
</dbReference>
<reference evidence="2 3" key="1">
    <citation type="journal article" date="2024" name="Environ. Microbiol.">
        <title>Novel evolutionary insights on the interactions of the Holosporales (Alphaproteobacteria) with eukaryotic hosts from comparative genomics.</title>
        <authorList>
            <person name="Giovannini M."/>
            <person name="Petroni G."/>
            <person name="Castelli M."/>
        </authorList>
    </citation>
    <scope>NUCLEOTIDE SEQUENCE [LARGE SCALE GENOMIC DNA]</scope>
    <source>
        <strain evidence="2 3">US_Bl 15I1</strain>
    </source>
</reference>
<evidence type="ECO:0000313" key="3">
    <source>
        <dbReference type="Proteomes" id="UP001330434"/>
    </source>
</evidence>
<dbReference type="Pfam" id="PF03959">
    <property type="entry name" value="FSH1"/>
    <property type="match status" value="1"/>
</dbReference>
<gene>
    <name evidence="2" type="ORF">Bealeia1_00671</name>
</gene>
<protein>
    <submittedName>
        <fullName evidence="2">Alpha/beta hydrolase family domain protein</fullName>
    </submittedName>
</protein>
<evidence type="ECO:0000313" key="2">
    <source>
        <dbReference type="EMBL" id="WVX66493.1"/>
    </source>
</evidence>
<dbReference type="RefSeq" id="WP_331255355.1">
    <property type="nucleotide sequence ID" value="NZ_CP133270.1"/>
</dbReference>
<keyword evidence="2" id="KW-0378">Hydrolase</keyword>
<dbReference type="InterPro" id="IPR005645">
    <property type="entry name" value="FSH-like_dom"/>
</dbReference>
<feature type="domain" description="Serine hydrolase" evidence="1">
    <location>
        <begin position="51"/>
        <end position="153"/>
    </location>
</feature>
<dbReference type="EMBL" id="CP133270">
    <property type="protein sequence ID" value="WVX66493.1"/>
    <property type="molecule type" value="Genomic_DNA"/>
</dbReference>
<organism evidence="2 3">
    <name type="scientific">Candidatus Bealeia paramacronuclearis</name>
    <dbReference type="NCBI Taxonomy" id="1921001"/>
    <lineage>
        <taxon>Bacteria</taxon>
        <taxon>Pseudomonadati</taxon>
        <taxon>Pseudomonadota</taxon>
        <taxon>Alphaproteobacteria</taxon>
        <taxon>Holosporales</taxon>
        <taxon>Holosporaceae</taxon>
        <taxon>Candidatus Bealeia</taxon>
    </lineage>
</organism>
<proteinExistence type="predicted"/>
<accession>A0ABZ2C482</accession>
<evidence type="ECO:0000259" key="1">
    <source>
        <dbReference type="Pfam" id="PF03959"/>
    </source>
</evidence>
<dbReference type="Proteomes" id="UP001330434">
    <property type="component" value="Chromosome"/>
</dbReference>
<dbReference type="SUPFAM" id="SSF53474">
    <property type="entry name" value="alpha/beta-Hydrolases"/>
    <property type="match status" value="1"/>
</dbReference>
<dbReference type="InterPro" id="IPR029058">
    <property type="entry name" value="AB_hydrolase_fold"/>
</dbReference>